<sequence length="59" mass="6134">MVAPVVAIFRATKRAAGSEPEASVGEDLGRNTQQDPSDSVEEGDDSASRRMDGGTVAQI</sequence>
<keyword evidence="3" id="KW-1185">Reference proteome</keyword>
<evidence type="ECO:0000313" key="2">
    <source>
        <dbReference type="EMBL" id="KIJ94879.1"/>
    </source>
</evidence>
<evidence type="ECO:0000256" key="1">
    <source>
        <dbReference type="SAM" id="MobiDB-lite"/>
    </source>
</evidence>
<reference evidence="2 3" key="1">
    <citation type="submission" date="2014-04" db="EMBL/GenBank/DDBJ databases">
        <authorList>
            <consortium name="DOE Joint Genome Institute"/>
            <person name="Kuo A."/>
            <person name="Kohler A."/>
            <person name="Nagy L.G."/>
            <person name="Floudas D."/>
            <person name="Copeland A."/>
            <person name="Barry K.W."/>
            <person name="Cichocki N."/>
            <person name="Veneault-Fourrey C."/>
            <person name="LaButti K."/>
            <person name="Lindquist E.A."/>
            <person name="Lipzen A."/>
            <person name="Lundell T."/>
            <person name="Morin E."/>
            <person name="Murat C."/>
            <person name="Sun H."/>
            <person name="Tunlid A."/>
            <person name="Henrissat B."/>
            <person name="Grigoriev I.V."/>
            <person name="Hibbett D.S."/>
            <person name="Martin F."/>
            <person name="Nordberg H.P."/>
            <person name="Cantor M.N."/>
            <person name="Hua S.X."/>
        </authorList>
    </citation>
    <scope>NUCLEOTIDE SEQUENCE [LARGE SCALE GENOMIC DNA]</scope>
    <source>
        <strain evidence="2 3">LaAM-08-1</strain>
    </source>
</reference>
<reference evidence="3" key="2">
    <citation type="submission" date="2015-01" db="EMBL/GenBank/DDBJ databases">
        <title>Evolutionary Origins and Diversification of the Mycorrhizal Mutualists.</title>
        <authorList>
            <consortium name="DOE Joint Genome Institute"/>
            <consortium name="Mycorrhizal Genomics Consortium"/>
            <person name="Kohler A."/>
            <person name="Kuo A."/>
            <person name="Nagy L.G."/>
            <person name="Floudas D."/>
            <person name="Copeland A."/>
            <person name="Barry K.W."/>
            <person name="Cichocki N."/>
            <person name="Veneault-Fourrey C."/>
            <person name="LaButti K."/>
            <person name="Lindquist E.A."/>
            <person name="Lipzen A."/>
            <person name="Lundell T."/>
            <person name="Morin E."/>
            <person name="Murat C."/>
            <person name="Riley R."/>
            <person name="Ohm R."/>
            <person name="Sun H."/>
            <person name="Tunlid A."/>
            <person name="Henrissat B."/>
            <person name="Grigoriev I.V."/>
            <person name="Hibbett D.S."/>
            <person name="Martin F."/>
        </authorList>
    </citation>
    <scope>NUCLEOTIDE SEQUENCE [LARGE SCALE GENOMIC DNA]</scope>
    <source>
        <strain evidence="3">LaAM-08-1</strain>
    </source>
</reference>
<dbReference type="HOGENOM" id="CLU_2961149_0_0_1"/>
<dbReference type="EMBL" id="KN838775">
    <property type="protein sequence ID" value="KIJ94879.1"/>
    <property type="molecule type" value="Genomic_DNA"/>
</dbReference>
<accession>A0A0C9WJL0</accession>
<dbReference type="Proteomes" id="UP000054477">
    <property type="component" value="Unassembled WGS sequence"/>
</dbReference>
<dbReference type="AlphaFoldDB" id="A0A0C9WJL0"/>
<name>A0A0C9WJL0_9AGAR</name>
<evidence type="ECO:0000313" key="3">
    <source>
        <dbReference type="Proteomes" id="UP000054477"/>
    </source>
</evidence>
<protein>
    <submittedName>
        <fullName evidence="2">Unplaced genomic scaffold K443scaffold_240, whole genome shotgun sequence</fullName>
    </submittedName>
</protein>
<gene>
    <name evidence="2" type="ORF">K443DRAFT_11757</name>
</gene>
<organism evidence="2 3">
    <name type="scientific">Laccaria amethystina LaAM-08-1</name>
    <dbReference type="NCBI Taxonomy" id="1095629"/>
    <lineage>
        <taxon>Eukaryota</taxon>
        <taxon>Fungi</taxon>
        <taxon>Dikarya</taxon>
        <taxon>Basidiomycota</taxon>
        <taxon>Agaricomycotina</taxon>
        <taxon>Agaricomycetes</taxon>
        <taxon>Agaricomycetidae</taxon>
        <taxon>Agaricales</taxon>
        <taxon>Agaricineae</taxon>
        <taxon>Hydnangiaceae</taxon>
        <taxon>Laccaria</taxon>
    </lineage>
</organism>
<proteinExistence type="predicted"/>
<feature type="region of interest" description="Disordered" evidence="1">
    <location>
        <begin position="10"/>
        <end position="59"/>
    </location>
</feature>